<keyword evidence="4" id="KW-0735">Signal-anchor</keyword>
<evidence type="ECO:0000256" key="1">
    <source>
        <dbReference type="ARBA" id="ARBA00004323"/>
    </source>
</evidence>
<feature type="region of interest" description="Disordered" evidence="6">
    <location>
        <begin position="130"/>
        <end position="177"/>
    </location>
</feature>
<sequence>MHRNNMSSDALMEKPNTVKCRCRKHSWYIVLVSFLLWFGLFYLYSSLSVGDNGLGLVDSNEIEVNVSSSDLESNIVHDVDKKEAVVEVSDVNGGEDSENERENARKPVSKSLVRRVENVDQIMDLVNELEANNQTLGRENDTGNVDADSSAENDEGESSKEDDDTRKKDEGIAIVDPSFLGEKESIPVVEKGNKDNVVKQKPENVARRSSIRSKRESMRQKIKQNVDSSPVVQKRAENTARVQSGPTSCAGRYIYIHNLPKKFNQDLLDNCRSLSEWIDMCEYTANYGLGSQLPDYDKVYSRTGWFGTNQFLLEVIFHNRMKQYRCLTKDPSLASAIFVPYYAGLDVGRYLWDSDGFMRDYDALNLVKWLAAKPEWKRMWGGDHFLVAGRINWDFRRDPKNESDWGNELLNLPESRNMTTLVLESSPWNYNDFAIPYPTYFHPSSDIEVFQWQNRMRRLKRRYLFSFAGAPRPNLHESIRNEVIDQCRASRRKCRLLECHDKNNKCYKPVYVMKMFQNSVYCLQPPGDSYTRRSVFDSILAGCIPVFFHPGTAYVQYIWHLPKDYTKYSVFIAGTDVKSGKANIERILQRIPKEKRLAMREEVIKLIPKVIYANPTSRLETLEDAFDLTINGVLDRVETIRQQIRDGKSLNSDFIEDDSWKYFTYGTVGPHEWDPIFANRNLKA</sequence>
<comment type="subcellular location">
    <subcellularLocation>
        <location evidence="1">Golgi apparatus membrane</location>
        <topology evidence="1">Single-pass type II membrane protein</topology>
    </subcellularLocation>
</comment>
<dbReference type="GO" id="GO:0016757">
    <property type="term" value="F:glycosyltransferase activity"/>
    <property type="evidence" value="ECO:0007669"/>
    <property type="project" value="UniProtKB-KW"/>
</dbReference>
<dbReference type="PANTHER" id="PTHR11062">
    <property type="entry name" value="EXOSTOSIN HEPARAN SULFATE GLYCOSYLTRANSFERASE -RELATED"/>
    <property type="match status" value="1"/>
</dbReference>
<dbReference type="AlphaFoldDB" id="A0AAV5L778"/>
<keyword evidence="3" id="KW-0328">Glycosyltransferase</keyword>
<proteinExistence type="inferred from homology"/>
<dbReference type="Pfam" id="PF03016">
    <property type="entry name" value="Exostosin_GT47"/>
    <property type="match status" value="1"/>
</dbReference>
<feature type="region of interest" description="Disordered" evidence="6">
    <location>
        <begin position="201"/>
        <end position="220"/>
    </location>
</feature>
<comment type="caution">
    <text evidence="9">The sequence shown here is derived from an EMBL/GenBank/DDBJ whole genome shotgun (WGS) entry which is preliminary data.</text>
</comment>
<reference evidence="9 10" key="1">
    <citation type="journal article" date="2021" name="Commun. Biol.">
        <title>The genome of Shorea leprosula (Dipterocarpaceae) highlights the ecological relevance of drought in aseasonal tropical rainforests.</title>
        <authorList>
            <person name="Ng K.K.S."/>
            <person name="Kobayashi M.J."/>
            <person name="Fawcett J.A."/>
            <person name="Hatakeyama M."/>
            <person name="Paape T."/>
            <person name="Ng C.H."/>
            <person name="Ang C.C."/>
            <person name="Tnah L.H."/>
            <person name="Lee C.T."/>
            <person name="Nishiyama T."/>
            <person name="Sese J."/>
            <person name="O'Brien M.J."/>
            <person name="Copetti D."/>
            <person name="Mohd Noor M.I."/>
            <person name="Ong R.C."/>
            <person name="Putra M."/>
            <person name="Sireger I.Z."/>
            <person name="Indrioko S."/>
            <person name="Kosugi Y."/>
            <person name="Izuno A."/>
            <person name="Isagi Y."/>
            <person name="Lee S.L."/>
            <person name="Shimizu K.K."/>
        </authorList>
    </citation>
    <scope>NUCLEOTIDE SEQUENCE [LARGE SCALE GENOMIC DNA]</scope>
    <source>
        <strain evidence="9">214</strain>
    </source>
</reference>
<evidence type="ECO:0000256" key="4">
    <source>
        <dbReference type="ARBA" id="ARBA00022968"/>
    </source>
</evidence>
<evidence type="ECO:0000256" key="7">
    <source>
        <dbReference type="SAM" id="Phobius"/>
    </source>
</evidence>
<keyword evidence="7" id="KW-1133">Transmembrane helix</keyword>
<keyword evidence="10" id="KW-1185">Reference proteome</keyword>
<dbReference type="InterPro" id="IPR040911">
    <property type="entry name" value="Exostosin_GT47"/>
</dbReference>
<comment type="similarity">
    <text evidence="2">Belongs to the glycosyltransferase 47 family.</text>
</comment>
<evidence type="ECO:0000256" key="3">
    <source>
        <dbReference type="ARBA" id="ARBA00022676"/>
    </source>
</evidence>
<name>A0AAV5L778_9ROSI</name>
<evidence type="ECO:0000313" key="10">
    <source>
        <dbReference type="Proteomes" id="UP001054252"/>
    </source>
</evidence>
<keyword evidence="7" id="KW-0472">Membrane</keyword>
<dbReference type="PANTHER" id="PTHR11062:SF282">
    <property type="entry name" value="XYLOGLUCAN GALACTOSYLTRANSFERASE GT11-RELATED"/>
    <property type="match status" value="1"/>
</dbReference>
<feature type="compositionally biased region" description="Basic and acidic residues" evidence="6">
    <location>
        <begin position="157"/>
        <end position="171"/>
    </location>
</feature>
<keyword evidence="5" id="KW-0333">Golgi apparatus</keyword>
<feature type="domain" description="Exostosin GT47" evidence="8">
    <location>
        <begin position="249"/>
        <end position="581"/>
    </location>
</feature>
<dbReference type="InterPro" id="IPR004263">
    <property type="entry name" value="Exostosin"/>
</dbReference>
<evidence type="ECO:0000256" key="2">
    <source>
        <dbReference type="ARBA" id="ARBA00010271"/>
    </source>
</evidence>
<dbReference type="Proteomes" id="UP001054252">
    <property type="component" value="Unassembled WGS sequence"/>
</dbReference>
<dbReference type="EMBL" id="BPVZ01000098">
    <property type="protein sequence ID" value="GKV32887.1"/>
    <property type="molecule type" value="Genomic_DNA"/>
</dbReference>
<evidence type="ECO:0000256" key="6">
    <source>
        <dbReference type="SAM" id="MobiDB-lite"/>
    </source>
</evidence>
<evidence type="ECO:0000259" key="8">
    <source>
        <dbReference type="Pfam" id="PF03016"/>
    </source>
</evidence>
<keyword evidence="7" id="KW-0812">Transmembrane</keyword>
<gene>
    <name evidence="9" type="ORF">SLEP1_g41452</name>
</gene>
<organism evidence="9 10">
    <name type="scientific">Rubroshorea leprosula</name>
    <dbReference type="NCBI Taxonomy" id="152421"/>
    <lineage>
        <taxon>Eukaryota</taxon>
        <taxon>Viridiplantae</taxon>
        <taxon>Streptophyta</taxon>
        <taxon>Embryophyta</taxon>
        <taxon>Tracheophyta</taxon>
        <taxon>Spermatophyta</taxon>
        <taxon>Magnoliopsida</taxon>
        <taxon>eudicotyledons</taxon>
        <taxon>Gunneridae</taxon>
        <taxon>Pentapetalae</taxon>
        <taxon>rosids</taxon>
        <taxon>malvids</taxon>
        <taxon>Malvales</taxon>
        <taxon>Dipterocarpaceae</taxon>
        <taxon>Rubroshorea</taxon>
    </lineage>
</organism>
<keyword evidence="3" id="KW-0808">Transferase</keyword>
<feature type="region of interest" description="Disordered" evidence="6">
    <location>
        <begin position="88"/>
        <end position="109"/>
    </location>
</feature>
<accession>A0AAV5L778</accession>
<evidence type="ECO:0000313" key="9">
    <source>
        <dbReference type="EMBL" id="GKV32887.1"/>
    </source>
</evidence>
<protein>
    <recommendedName>
        <fullName evidence="8">Exostosin GT47 domain-containing protein</fullName>
    </recommendedName>
</protein>
<evidence type="ECO:0000256" key="5">
    <source>
        <dbReference type="ARBA" id="ARBA00023034"/>
    </source>
</evidence>
<dbReference type="GO" id="GO:0000139">
    <property type="term" value="C:Golgi membrane"/>
    <property type="evidence" value="ECO:0007669"/>
    <property type="project" value="UniProtKB-SubCell"/>
</dbReference>
<feature type="transmembrane region" description="Helical" evidence="7">
    <location>
        <begin position="26"/>
        <end position="44"/>
    </location>
</feature>